<feature type="transmembrane region" description="Helical" evidence="1">
    <location>
        <begin position="12"/>
        <end position="30"/>
    </location>
</feature>
<dbReference type="AlphaFoldDB" id="A0A5N6MQW8"/>
<feature type="transmembrane region" description="Helical" evidence="1">
    <location>
        <begin position="83"/>
        <end position="100"/>
    </location>
</feature>
<accession>A0A5N6MQW8</accession>
<keyword evidence="1" id="KW-0812">Transmembrane</keyword>
<name>A0A5N6MQW8_9MICC</name>
<keyword evidence="1" id="KW-1133">Transmembrane helix</keyword>
<dbReference type="RefSeq" id="WP_152270864.1">
    <property type="nucleotide sequence ID" value="NZ_VTFX01000001.1"/>
</dbReference>
<organism evidence="2 3">
    <name type="scientific">Arthrobacter yangruifuii</name>
    <dbReference type="NCBI Taxonomy" id="2606616"/>
    <lineage>
        <taxon>Bacteria</taxon>
        <taxon>Bacillati</taxon>
        <taxon>Actinomycetota</taxon>
        <taxon>Actinomycetes</taxon>
        <taxon>Micrococcales</taxon>
        <taxon>Micrococcaceae</taxon>
        <taxon>Arthrobacter</taxon>
    </lineage>
</organism>
<reference evidence="2 3" key="1">
    <citation type="submission" date="2019-08" db="EMBL/GenBank/DDBJ databases">
        <title>Arthrobacter sp. nov., isolated from plateau pika and Tibetan wild ass.</title>
        <authorList>
            <person name="Ge Y."/>
        </authorList>
    </citation>
    <scope>NUCLEOTIDE SEQUENCE [LARGE SCALE GENOMIC DNA]</scope>
    <source>
        <strain evidence="2 3">785</strain>
    </source>
</reference>
<dbReference type="EMBL" id="VTFX01000001">
    <property type="protein sequence ID" value="KAD4059555.1"/>
    <property type="molecule type" value="Genomic_DNA"/>
</dbReference>
<keyword evidence="3" id="KW-1185">Reference proteome</keyword>
<comment type="caution">
    <text evidence="2">The sequence shown here is derived from an EMBL/GenBank/DDBJ whole genome shotgun (WGS) entry which is preliminary data.</text>
</comment>
<proteinExistence type="predicted"/>
<evidence type="ECO:0000313" key="2">
    <source>
        <dbReference type="EMBL" id="KAD4059555.1"/>
    </source>
</evidence>
<feature type="transmembrane region" description="Helical" evidence="1">
    <location>
        <begin position="42"/>
        <end position="62"/>
    </location>
</feature>
<keyword evidence="1" id="KW-0472">Membrane</keyword>
<protein>
    <submittedName>
        <fullName evidence="2">Uncharacterized protein</fullName>
    </submittedName>
</protein>
<gene>
    <name evidence="2" type="ORF">GD627_00080</name>
</gene>
<evidence type="ECO:0000313" key="3">
    <source>
        <dbReference type="Proteomes" id="UP000326852"/>
    </source>
</evidence>
<dbReference type="Proteomes" id="UP000326852">
    <property type="component" value="Unassembled WGS sequence"/>
</dbReference>
<sequence length="131" mass="13856">MEKTKQTLRAQVLCGLVLLAMGAVPLVMNGRYLFGSGTEDGISAWLAVAAGLAVIGSGIHLLTGRRRRGEARVLTDEESRRTYALVMSGLCVLLLIGALFVQQPSVSTAVPGLLLAGTFPRLFVTDQNKSG</sequence>
<evidence type="ECO:0000256" key="1">
    <source>
        <dbReference type="SAM" id="Phobius"/>
    </source>
</evidence>